<comment type="cofactor">
    <cofactor evidence="1 11 12">
        <name>pyridoxal 5'-phosphate</name>
        <dbReference type="ChEBI" id="CHEBI:597326"/>
    </cofactor>
</comment>
<reference evidence="13" key="2">
    <citation type="submission" date="2022-06" db="UniProtKB">
        <authorList>
            <consortium name="EnsemblMetazoa"/>
        </authorList>
    </citation>
    <scope>IDENTIFICATION</scope>
    <source>
        <strain evidence="13">DF5081</strain>
    </source>
</reference>
<keyword evidence="14" id="KW-1185">Reference proteome</keyword>
<evidence type="ECO:0000256" key="1">
    <source>
        <dbReference type="ARBA" id="ARBA00001933"/>
    </source>
</evidence>
<protein>
    <recommendedName>
        <fullName evidence="9">Aromatic-L-amino-acid decarboxylase</fullName>
        <ecNumber evidence="8">4.1.1.28</ecNumber>
    </recommendedName>
    <alternativeName>
        <fullName evidence="10">DOPA decarboxylase</fullName>
    </alternativeName>
</protein>
<reference evidence="14" key="1">
    <citation type="submission" date="2010-08" db="EMBL/GenBank/DDBJ databases">
        <authorList>
            <consortium name="Caenorhabditis japonica Sequencing Consortium"/>
            <person name="Wilson R.K."/>
        </authorList>
    </citation>
    <scope>NUCLEOTIDE SEQUENCE [LARGE SCALE GENOMIC DNA]</scope>
    <source>
        <strain evidence="14">DF5081</strain>
    </source>
</reference>
<comment type="similarity">
    <text evidence="2 12">Belongs to the group II decarboxylase family.</text>
</comment>
<accession>A0A8R1HKZ6</accession>
<dbReference type="GO" id="GO:0042427">
    <property type="term" value="P:serotonin biosynthetic process"/>
    <property type="evidence" value="ECO:0007669"/>
    <property type="project" value="TreeGrafter"/>
</dbReference>
<dbReference type="SUPFAM" id="SSF53383">
    <property type="entry name" value="PLP-dependent transferases"/>
    <property type="match status" value="1"/>
</dbReference>
<name>A0A8R1HKZ6_CAEJA</name>
<dbReference type="GO" id="GO:0042423">
    <property type="term" value="P:catecholamine biosynthetic process"/>
    <property type="evidence" value="ECO:0007669"/>
    <property type="project" value="UniProtKB-KW"/>
</dbReference>
<dbReference type="GO" id="GO:0006520">
    <property type="term" value="P:amino acid metabolic process"/>
    <property type="evidence" value="ECO:0007669"/>
    <property type="project" value="InterPro"/>
</dbReference>
<dbReference type="Gene3D" id="1.20.1340.10">
    <property type="entry name" value="dopa decarboxylase, N-terminal domain"/>
    <property type="match status" value="1"/>
</dbReference>
<evidence type="ECO:0000256" key="7">
    <source>
        <dbReference type="ARBA" id="ARBA00023239"/>
    </source>
</evidence>
<evidence type="ECO:0000256" key="8">
    <source>
        <dbReference type="ARBA" id="ARBA00038886"/>
    </source>
</evidence>
<dbReference type="InterPro" id="IPR015421">
    <property type="entry name" value="PyrdxlP-dep_Trfase_major"/>
</dbReference>
<organism evidence="13 14">
    <name type="scientific">Caenorhabditis japonica</name>
    <dbReference type="NCBI Taxonomy" id="281687"/>
    <lineage>
        <taxon>Eukaryota</taxon>
        <taxon>Metazoa</taxon>
        <taxon>Ecdysozoa</taxon>
        <taxon>Nematoda</taxon>
        <taxon>Chromadorea</taxon>
        <taxon>Rhabditida</taxon>
        <taxon>Rhabditina</taxon>
        <taxon>Rhabditomorpha</taxon>
        <taxon>Rhabditoidea</taxon>
        <taxon>Rhabditidae</taxon>
        <taxon>Peloderinae</taxon>
        <taxon>Caenorhabditis</taxon>
    </lineage>
</organism>
<dbReference type="GO" id="GO:0004058">
    <property type="term" value="F:aromatic-L-amino-acid decarboxylase activity"/>
    <property type="evidence" value="ECO:0007669"/>
    <property type="project" value="UniProtKB-EC"/>
</dbReference>
<dbReference type="PRINTS" id="PR00800">
    <property type="entry name" value="YHDCRBOXLASE"/>
</dbReference>
<dbReference type="Gene3D" id="3.40.640.10">
    <property type="entry name" value="Type I PLP-dependent aspartate aminotransferase-like (Major domain)"/>
    <property type="match status" value="1"/>
</dbReference>
<dbReference type="InterPro" id="IPR002129">
    <property type="entry name" value="PyrdxlP-dep_de-COase"/>
</dbReference>
<dbReference type="GO" id="GO:0030170">
    <property type="term" value="F:pyridoxal phosphate binding"/>
    <property type="evidence" value="ECO:0007669"/>
    <property type="project" value="InterPro"/>
</dbReference>
<evidence type="ECO:0000313" key="14">
    <source>
        <dbReference type="Proteomes" id="UP000005237"/>
    </source>
</evidence>
<dbReference type="PANTHER" id="PTHR11999:SF167">
    <property type="entry name" value="AROMATIC-L-AMINO-ACID DECARBOXYLASE"/>
    <property type="match status" value="1"/>
</dbReference>
<sequence length="519" mass="59300">MDSAKLRTEGKKMIDIVADYWDGIRQRKPLSDVKPGYINFLVPPRPPLGPESWEKIYQDLEKVVFNGSSHWNHPQFFAYCPTGISYHSIMADILSSGLSSIGFSWIACPSITELEKASLDWLVVLMDLPEYFKNSHPGAGCGIIQSSGSDSTLMAIMTARAAKVDEVKSQPTVYKWIAESAVGKTFRRLFYWQREDSESYDSTDVITAYYHDPTVFQHFVMYFSDIGHSSIEKGAMLAGVRYRKLKSTRSYLGNYGLHPDTLEKAIKQDKARGWIPFMLVATVGTTSTCGVDQIDELGPICKREGLYLHVDAAYAGSFAFCQEYRYLTRGLEHADSYNLNLHKAGMINFDCAPLWFKNGTYAARYFNVDPVYLAHQYQSTSTDYRHLEIPLGRRFRSLKVWFILRNYGVEKIKEYQKKTVHLALFFSKIIIEDDRFELFTPPHLGVTTFRLKNHSNADNEKLCAAINRDRRVYLVPSTIHGTFFLRICVGSPLTNEDDMRNTKKVIFEIADSLFKDVSM</sequence>
<dbReference type="Proteomes" id="UP000005237">
    <property type="component" value="Unassembled WGS sequence"/>
</dbReference>
<evidence type="ECO:0000256" key="6">
    <source>
        <dbReference type="ARBA" id="ARBA00022898"/>
    </source>
</evidence>
<dbReference type="Gene3D" id="3.90.1150.10">
    <property type="entry name" value="Aspartate Aminotransferase, domain 1"/>
    <property type="match status" value="1"/>
</dbReference>
<dbReference type="PANTHER" id="PTHR11999">
    <property type="entry name" value="GROUP II PYRIDOXAL-5-PHOSPHATE DECARBOXYLASE"/>
    <property type="match status" value="1"/>
</dbReference>
<evidence type="ECO:0000256" key="9">
    <source>
        <dbReference type="ARBA" id="ARBA00040968"/>
    </source>
</evidence>
<dbReference type="InterPro" id="IPR015424">
    <property type="entry name" value="PyrdxlP-dep_Trfase"/>
</dbReference>
<evidence type="ECO:0000256" key="2">
    <source>
        <dbReference type="ARBA" id="ARBA00009533"/>
    </source>
</evidence>
<evidence type="ECO:0000256" key="3">
    <source>
        <dbReference type="ARBA" id="ARBA00011738"/>
    </source>
</evidence>
<evidence type="ECO:0000256" key="12">
    <source>
        <dbReference type="RuleBase" id="RU000382"/>
    </source>
</evidence>
<evidence type="ECO:0000313" key="13">
    <source>
        <dbReference type="EnsemblMetazoa" id="CJA02274.1"/>
    </source>
</evidence>
<evidence type="ECO:0000256" key="10">
    <source>
        <dbReference type="ARBA" id="ARBA00041275"/>
    </source>
</evidence>
<comment type="subunit">
    <text evidence="3">Homodimer.</text>
</comment>
<keyword evidence="6 11" id="KW-0663">Pyridoxal phosphate</keyword>
<keyword evidence="7 12" id="KW-0456">Lyase</keyword>
<keyword evidence="4" id="KW-0127">Catecholamine biosynthesis</keyword>
<dbReference type="GO" id="GO:0005737">
    <property type="term" value="C:cytoplasm"/>
    <property type="evidence" value="ECO:0007669"/>
    <property type="project" value="TreeGrafter"/>
</dbReference>
<dbReference type="Pfam" id="PF00282">
    <property type="entry name" value="Pyridoxal_deC"/>
    <property type="match status" value="2"/>
</dbReference>
<evidence type="ECO:0000256" key="11">
    <source>
        <dbReference type="PIRSR" id="PIRSR602129-50"/>
    </source>
</evidence>
<feature type="modified residue" description="N6-(pyridoxal phosphate)lysine" evidence="11">
    <location>
        <position position="343"/>
    </location>
</feature>
<dbReference type="EnsemblMetazoa" id="CJA02274.1">
    <property type="protein sequence ID" value="CJA02274.1"/>
    <property type="gene ID" value="WBGene00121481"/>
</dbReference>
<keyword evidence="5" id="KW-0210">Decarboxylase</keyword>
<dbReference type="InterPro" id="IPR010977">
    <property type="entry name" value="Aromatic_deC"/>
</dbReference>
<proteinExistence type="inferred from homology"/>
<dbReference type="AlphaFoldDB" id="A0A8R1HKZ6"/>
<dbReference type="GO" id="GO:0019752">
    <property type="term" value="P:carboxylic acid metabolic process"/>
    <property type="evidence" value="ECO:0007669"/>
    <property type="project" value="InterPro"/>
</dbReference>
<dbReference type="EC" id="4.1.1.28" evidence="8"/>
<evidence type="ECO:0000256" key="4">
    <source>
        <dbReference type="ARBA" id="ARBA00022584"/>
    </source>
</evidence>
<evidence type="ECO:0000256" key="5">
    <source>
        <dbReference type="ARBA" id="ARBA00022793"/>
    </source>
</evidence>
<dbReference type="InterPro" id="IPR015422">
    <property type="entry name" value="PyrdxlP-dep_Trfase_small"/>
</dbReference>